<dbReference type="InterPro" id="IPR012001">
    <property type="entry name" value="Thiamin_PyroP_enz_TPP-bd_dom"/>
</dbReference>
<evidence type="ECO:0000256" key="6">
    <source>
        <dbReference type="HAMAP-Rule" id="MF_01659"/>
    </source>
</evidence>
<dbReference type="Gene3D" id="3.40.50.970">
    <property type="match status" value="2"/>
</dbReference>
<dbReference type="InterPro" id="IPR029061">
    <property type="entry name" value="THDP-binding"/>
</dbReference>
<evidence type="ECO:0000313" key="10">
    <source>
        <dbReference type="EMBL" id="MCH7409324.1"/>
    </source>
</evidence>
<dbReference type="PANTHER" id="PTHR42916:SF1">
    <property type="entry name" value="PROTEIN PHYLLO, CHLOROPLASTIC"/>
    <property type="match status" value="1"/>
</dbReference>
<dbReference type="RefSeq" id="WP_241347674.1">
    <property type="nucleotide sequence ID" value="NZ_JAKZGP010000015.1"/>
</dbReference>
<comment type="cofactor">
    <cofactor evidence="6">
        <name>Mg(2+)</name>
        <dbReference type="ChEBI" id="CHEBI:18420"/>
    </cofactor>
    <cofactor evidence="6">
        <name>Mn(2+)</name>
        <dbReference type="ChEBI" id="CHEBI:29035"/>
    </cofactor>
</comment>
<dbReference type="CDD" id="cd07037">
    <property type="entry name" value="TPP_PYR_MenD"/>
    <property type="match status" value="1"/>
</dbReference>
<comment type="cofactor">
    <cofactor evidence="6">
        <name>thiamine diphosphate</name>
        <dbReference type="ChEBI" id="CHEBI:58937"/>
    </cofactor>
    <text evidence="6">Binds 1 thiamine pyrophosphate per subunit.</text>
</comment>
<comment type="caution">
    <text evidence="10">The sequence shown here is derived from an EMBL/GenBank/DDBJ whole genome shotgun (WGS) entry which is preliminary data.</text>
</comment>
<keyword evidence="3 6" id="KW-0460">Magnesium</keyword>
<keyword evidence="5 6" id="KW-0464">Manganese</keyword>
<feature type="domain" description="Thiamine pyrophosphate enzyme TPP-binding" evidence="7">
    <location>
        <begin position="403"/>
        <end position="534"/>
    </location>
</feature>
<keyword evidence="1 6" id="KW-0808">Transferase</keyword>
<dbReference type="CDD" id="cd02009">
    <property type="entry name" value="TPP_SHCHC_synthase"/>
    <property type="match status" value="1"/>
</dbReference>
<keyword evidence="11" id="KW-1185">Reference proteome</keyword>
<evidence type="ECO:0000256" key="3">
    <source>
        <dbReference type="ARBA" id="ARBA00022842"/>
    </source>
</evidence>
<reference evidence="10" key="1">
    <citation type="submission" date="2022-03" db="EMBL/GenBank/DDBJ databases">
        <title>De novo assembled genomes of Belliella spp. (Cyclobacteriaceae) strains.</title>
        <authorList>
            <person name="Szabo A."/>
            <person name="Korponai K."/>
            <person name="Felfoldi T."/>
        </authorList>
    </citation>
    <scope>NUCLEOTIDE SEQUENCE</scope>
    <source>
        <strain evidence="10">DSM 111904</strain>
    </source>
</reference>
<feature type="domain" description="Thiamine pyrophosphate enzyme N-terminal TPP-binding" evidence="8">
    <location>
        <begin position="9"/>
        <end position="117"/>
    </location>
</feature>
<dbReference type="EC" id="2.2.1.9" evidence="6"/>
<evidence type="ECO:0000256" key="4">
    <source>
        <dbReference type="ARBA" id="ARBA00023052"/>
    </source>
</evidence>
<dbReference type="InterPro" id="IPR011766">
    <property type="entry name" value="TPP_enzyme_TPP-bd"/>
</dbReference>
<dbReference type="SUPFAM" id="SSF52518">
    <property type="entry name" value="Thiamin diphosphate-binding fold (THDP-binding)"/>
    <property type="match status" value="2"/>
</dbReference>
<dbReference type="Pfam" id="PF02776">
    <property type="entry name" value="TPP_enzyme_N"/>
    <property type="match status" value="1"/>
</dbReference>
<dbReference type="HAMAP" id="MF_01659">
    <property type="entry name" value="MenD"/>
    <property type="match status" value="1"/>
</dbReference>
<keyword evidence="6" id="KW-0474">Menaquinone biosynthesis</keyword>
<dbReference type="Gene3D" id="3.40.50.1220">
    <property type="entry name" value="TPP-binding domain"/>
    <property type="match status" value="1"/>
</dbReference>
<keyword evidence="2 6" id="KW-0479">Metal-binding</keyword>
<evidence type="ECO:0000259" key="7">
    <source>
        <dbReference type="Pfam" id="PF02775"/>
    </source>
</evidence>
<evidence type="ECO:0000256" key="5">
    <source>
        <dbReference type="ARBA" id="ARBA00023211"/>
    </source>
</evidence>
<evidence type="ECO:0000256" key="1">
    <source>
        <dbReference type="ARBA" id="ARBA00022679"/>
    </source>
</evidence>
<comment type="subunit">
    <text evidence="6">Homodimer.</text>
</comment>
<dbReference type="InterPro" id="IPR032264">
    <property type="entry name" value="MenD_middle"/>
</dbReference>
<organism evidence="10 11">
    <name type="scientific">Belliella filtrata</name>
    <dbReference type="NCBI Taxonomy" id="2923435"/>
    <lineage>
        <taxon>Bacteria</taxon>
        <taxon>Pseudomonadati</taxon>
        <taxon>Bacteroidota</taxon>
        <taxon>Cytophagia</taxon>
        <taxon>Cytophagales</taxon>
        <taxon>Cyclobacteriaceae</taxon>
        <taxon>Belliella</taxon>
    </lineage>
</organism>
<evidence type="ECO:0000313" key="11">
    <source>
        <dbReference type="Proteomes" id="UP001165489"/>
    </source>
</evidence>
<name>A0ABS9UYY4_9BACT</name>
<dbReference type="EMBL" id="JAKZGP010000015">
    <property type="protein sequence ID" value="MCH7409324.1"/>
    <property type="molecule type" value="Genomic_DNA"/>
</dbReference>
<proteinExistence type="inferred from homology"/>
<dbReference type="PANTHER" id="PTHR42916">
    <property type="entry name" value="2-SUCCINYL-5-ENOLPYRUVYL-6-HYDROXY-3-CYCLOHEXENE-1-CARBOXYLATE SYNTHASE"/>
    <property type="match status" value="1"/>
</dbReference>
<dbReference type="PIRSF" id="PIRSF004983">
    <property type="entry name" value="MenD"/>
    <property type="match status" value="1"/>
</dbReference>
<sequence>MILQPILDLVTICANKGIKQAILSPGSRCAPITLAFARHPDIQCRTISDERSAAFIALGMAQQLDNPVVLVCTSGSAAYNYAPAIAEAYFQQIPLLIITADRPAEWIDQWDGQTIRQSDIYGKHIKTSFNFPDEFSHKDKVWHAHRIVNEAINKANEYPAGPVHINIPLREPFYPESNESFEYNDVRIIDTILASPTLNDVSKIQLKDKLSQHQKILIIPGQQKPNDDIQDILDLLAENQQVVIVSDVISNLQSEKTITFHDHFINSPEIQESLKPDLVISFGKSIISKGLKNFLRASSAEHWHIQPSGYTPDTFQSMSKIIASEPGDFFNLLIGHLPENNTYAKAWKHHDDNIKVKLEKTLNEAAFGEFKAIHKVLKHIPSQAKLHIANSMAIRYVNMLGSRTNEVISNRGTSGIDGSNSTAIGCTFTTKDPVILITGDLAFFYDRNAFWHNYTFSNLRVILLNNHAGGIFRLIEGPSKQAELEEFFETKQQLNASNLAKEFDFEYELILNENDLNQSLGHFFEENTRPKILEIKSESHNNAEILKWVKKEIQKI</sequence>
<protein>
    <recommendedName>
        <fullName evidence="6">2-succinyl-5-enolpyruvyl-6-hydroxy-3-cyclohexene-1-carboxylate synthase</fullName>
        <shortName evidence="6">SEPHCHC synthase</shortName>
        <ecNumber evidence="6">2.2.1.9</ecNumber>
    </recommendedName>
    <alternativeName>
        <fullName evidence="6">Menaquinone biosynthesis protein MenD</fullName>
    </alternativeName>
</protein>
<feature type="domain" description="Menaquinone biosynthesis protein MenD middle" evidence="9">
    <location>
        <begin position="212"/>
        <end position="388"/>
    </location>
</feature>
<keyword evidence="4 6" id="KW-0786">Thiamine pyrophosphate</keyword>
<dbReference type="Pfam" id="PF16582">
    <property type="entry name" value="TPP_enzyme_M_2"/>
    <property type="match status" value="1"/>
</dbReference>
<accession>A0ABS9UYY4</accession>
<comment type="catalytic activity">
    <reaction evidence="6">
        <text>isochorismate + 2-oxoglutarate + H(+) = 5-enolpyruvoyl-6-hydroxy-2-succinyl-cyclohex-3-ene-1-carboxylate + CO2</text>
        <dbReference type="Rhea" id="RHEA:25593"/>
        <dbReference type="ChEBI" id="CHEBI:15378"/>
        <dbReference type="ChEBI" id="CHEBI:16526"/>
        <dbReference type="ChEBI" id="CHEBI:16810"/>
        <dbReference type="ChEBI" id="CHEBI:29780"/>
        <dbReference type="ChEBI" id="CHEBI:58818"/>
        <dbReference type="EC" id="2.2.1.9"/>
    </reaction>
</comment>
<comment type="function">
    <text evidence="6">Catalyzes the thiamine diphosphate-dependent decarboxylation of 2-oxoglutarate and the subsequent addition of the resulting succinic semialdehyde-thiamine pyrophosphate anion to isochorismate to yield 2-succinyl-5-enolpyruvyl-6-hydroxy-3-cyclohexene-1-carboxylate (SEPHCHC).</text>
</comment>
<dbReference type="GO" id="GO:0070204">
    <property type="term" value="F:2-succinyl-5-enolpyruvyl-6-hydroxy-3-cyclohexene-1-carboxylic-acid synthase activity"/>
    <property type="evidence" value="ECO:0007669"/>
    <property type="project" value="UniProtKB-EC"/>
</dbReference>
<comment type="similarity">
    <text evidence="6">Belongs to the TPP enzyme family. MenD subfamily.</text>
</comment>
<dbReference type="Proteomes" id="UP001165489">
    <property type="component" value="Unassembled WGS sequence"/>
</dbReference>
<gene>
    <name evidence="6 10" type="primary">menD</name>
    <name evidence="10" type="ORF">MM239_07965</name>
</gene>
<dbReference type="NCBIfam" id="TIGR00173">
    <property type="entry name" value="menD"/>
    <property type="match status" value="1"/>
</dbReference>
<dbReference type="Pfam" id="PF02775">
    <property type="entry name" value="TPP_enzyme_C"/>
    <property type="match status" value="1"/>
</dbReference>
<dbReference type="InterPro" id="IPR004433">
    <property type="entry name" value="MenaQ_synth_MenD"/>
</dbReference>
<evidence type="ECO:0000259" key="9">
    <source>
        <dbReference type="Pfam" id="PF16582"/>
    </source>
</evidence>
<evidence type="ECO:0000259" key="8">
    <source>
        <dbReference type="Pfam" id="PF02776"/>
    </source>
</evidence>
<comment type="pathway">
    <text evidence="6">Quinol/quinone metabolism; menaquinone biosynthesis.</text>
</comment>
<comment type="pathway">
    <text evidence="6">Quinol/quinone metabolism; 1,4-dihydroxy-2-naphthoate biosynthesis; 1,4-dihydroxy-2-naphthoate from chorismate: step 2/7.</text>
</comment>
<evidence type="ECO:0000256" key="2">
    <source>
        <dbReference type="ARBA" id="ARBA00022723"/>
    </source>
</evidence>